<keyword evidence="3" id="KW-0812">Transmembrane</keyword>
<dbReference type="EMBL" id="CP060490">
    <property type="protein sequence ID" value="QNL44258.1"/>
    <property type="molecule type" value="Genomic_DNA"/>
</dbReference>
<dbReference type="GO" id="GO:0004222">
    <property type="term" value="F:metalloendopeptidase activity"/>
    <property type="evidence" value="ECO:0007669"/>
    <property type="project" value="TreeGrafter"/>
</dbReference>
<gene>
    <name evidence="6" type="ORF">H8790_12580</name>
</gene>
<dbReference type="SMART" id="SM01208">
    <property type="entry name" value="G5"/>
    <property type="match status" value="1"/>
</dbReference>
<dbReference type="Gene3D" id="2.70.70.10">
    <property type="entry name" value="Glucose Permease (Domain IIA)"/>
    <property type="match status" value="1"/>
</dbReference>
<feature type="domain" description="G5" evidence="4">
    <location>
        <begin position="348"/>
        <end position="428"/>
    </location>
</feature>
<dbReference type="PROSITE" id="PS51782">
    <property type="entry name" value="LYSM"/>
    <property type="match status" value="1"/>
</dbReference>
<feature type="region of interest" description="Disordered" evidence="2">
    <location>
        <begin position="1"/>
        <end position="23"/>
    </location>
</feature>
<evidence type="ECO:0000256" key="3">
    <source>
        <dbReference type="SAM" id="Phobius"/>
    </source>
</evidence>
<evidence type="ECO:0000259" key="5">
    <source>
        <dbReference type="PROSITE" id="PS51782"/>
    </source>
</evidence>
<dbReference type="PANTHER" id="PTHR21666:SF270">
    <property type="entry name" value="MUREIN HYDROLASE ACTIVATOR ENVC"/>
    <property type="match status" value="1"/>
</dbReference>
<dbReference type="InterPro" id="IPR011055">
    <property type="entry name" value="Dup_hybrid_motif"/>
</dbReference>
<dbReference type="PROSITE" id="PS51109">
    <property type="entry name" value="G5"/>
    <property type="match status" value="1"/>
</dbReference>
<protein>
    <submittedName>
        <fullName evidence="6">M23 family metallopeptidase</fullName>
    </submittedName>
</protein>
<evidence type="ECO:0000256" key="1">
    <source>
        <dbReference type="ARBA" id="ARBA00022729"/>
    </source>
</evidence>
<dbReference type="SUPFAM" id="SSF51261">
    <property type="entry name" value="Duplicated hybrid motif"/>
    <property type="match status" value="1"/>
</dbReference>
<dbReference type="Gene3D" id="3.10.350.10">
    <property type="entry name" value="LysM domain"/>
    <property type="match status" value="1"/>
</dbReference>
<dbReference type="CDD" id="cd00118">
    <property type="entry name" value="LysM"/>
    <property type="match status" value="1"/>
</dbReference>
<dbReference type="Pfam" id="PF01551">
    <property type="entry name" value="Peptidase_M23"/>
    <property type="match status" value="1"/>
</dbReference>
<keyword evidence="3" id="KW-1133">Transmembrane helix</keyword>
<keyword evidence="1" id="KW-0732">Signal</keyword>
<feature type="transmembrane region" description="Helical" evidence="3">
    <location>
        <begin position="124"/>
        <end position="145"/>
    </location>
</feature>
<dbReference type="AlphaFoldDB" id="A0A7G9B3X7"/>
<keyword evidence="3" id="KW-0472">Membrane</keyword>
<sequence length="562" mass="62219">MNAELQIKESDKRQEEQSSAAVRAAQAVHTGGERALSFVASLPGAAARRVRTLHRQTKRLVREKRAKRFPESQRRPVQLFLFAWGMLPMLGCTLREKTWSLRKRSINAYAHLRSGLERRKIHPALFLSSAAVVAVLAVLSSLYTFGTTVKFDGSVIASVRSLNTVESAFTDLERITARTLGSAYTIDENRIQYTSGFISRSALVDEATLEEELSDQLGLVTYGYSLYVDGELIGATTYEGALEELLQQIREAYTDENTVSCDIIEDVQIRPEYVPTDKVMNLGYIAELLNSTKAGEVTYTVVKGDTWSEIAERYDMTSKELLAMNPGYDINKIAIGDVLTISNAVPYLTVTQVQQERYVEDIPYAIEYQDSAYLYQGDYKVLSAGSYGSADVVANVTYVNGEETQRDVLSSVTLVNPTTEVQARGTLERPTWVATGNFRWPCSGRITSRYGYRNLSYAKASKNHKGIDIANGYGTAVCAADGGTVVYAGWMSGYGYLVQIDHGNGYVTYYGHNSSLLVSVGDHVYKGQQVARMGSTGNSTGNHCHFEIRYKGTPKNPLNYLP</sequence>
<dbReference type="InterPro" id="IPR036779">
    <property type="entry name" value="LysM_dom_sf"/>
</dbReference>
<evidence type="ECO:0000259" key="4">
    <source>
        <dbReference type="PROSITE" id="PS51109"/>
    </source>
</evidence>
<dbReference type="Pfam" id="PF01476">
    <property type="entry name" value="LysM"/>
    <property type="match status" value="1"/>
</dbReference>
<dbReference type="InterPro" id="IPR011098">
    <property type="entry name" value="G5_dom"/>
</dbReference>
<feature type="domain" description="LysM" evidence="5">
    <location>
        <begin position="297"/>
        <end position="341"/>
    </location>
</feature>
<name>A0A7G9B3X7_9FIRM</name>
<dbReference type="RefSeq" id="WP_187332859.1">
    <property type="nucleotide sequence ID" value="NZ_CP060490.1"/>
</dbReference>
<feature type="compositionally biased region" description="Basic and acidic residues" evidence="2">
    <location>
        <begin position="1"/>
        <end position="16"/>
    </location>
</feature>
<dbReference type="InterPro" id="IPR050570">
    <property type="entry name" value="Cell_wall_metabolism_enzyme"/>
</dbReference>
<organism evidence="6 7">
    <name type="scientific">Oscillibacter hominis</name>
    <dbReference type="NCBI Taxonomy" id="2763056"/>
    <lineage>
        <taxon>Bacteria</taxon>
        <taxon>Bacillati</taxon>
        <taxon>Bacillota</taxon>
        <taxon>Clostridia</taxon>
        <taxon>Eubacteriales</taxon>
        <taxon>Oscillospiraceae</taxon>
        <taxon>Oscillibacter</taxon>
    </lineage>
</organism>
<dbReference type="InterPro" id="IPR018392">
    <property type="entry name" value="LysM"/>
</dbReference>
<dbReference type="Gene3D" id="2.20.230.10">
    <property type="entry name" value="Resuscitation-promoting factor rpfb"/>
    <property type="match status" value="1"/>
</dbReference>
<dbReference type="CDD" id="cd12797">
    <property type="entry name" value="M23_peptidase"/>
    <property type="match status" value="1"/>
</dbReference>
<proteinExistence type="predicted"/>
<dbReference type="Proteomes" id="UP000515960">
    <property type="component" value="Chromosome"/>
</dbReference>
<evidence type="ECO:0000313" key="7">
    <source>
        <dbReference type="Proteomes" id="UP000515960"/>
    </source>
</evidence>
<dbReference type="SMART" id="SM00257">
    <property type="entry name" value="LysM"/>
    <property type="match status" value="1"/>
</dbReference>
<reference evidence="6 7" key="1">
    <citation type="submission" date="2020-08" db="EMBL/GenBank/DDBJ databases">
        <authorList>
            <person name="Liu C."/>
            <person name="Sun Q."/>
        </authorList>
    </citation>
    <scope>NUCLEOTIDE SEQUENCE [LARGE SCALE GENOMIC DNA]</scope>
    <source>
        <strain evidence="6 7">NSJ-62</strain>
    </source>
</reference>
<keyword evidence="7" id="KW-1185">Reference proteome</keyword>
<dbReference type="Pfam" id="PF07501">
    <property type="entry name" value="G5"/>
    <property type="match status" value="1"/>
</dbReference>
<evidence type="ECO:0000313" key="6">
    <source>
        <dbReference type="EMBL" id="QNL44258.1"/>
    </source>
</evidence>
<dbReference type="InterPro" id="IPR016047">
    <property type="entry name" value="M23ase_b-sheet_dom"/>
</dbReference>
<dbReference type="KEGG" id="ohi:H8790_12580"/>
<dbReference type="PANTHER" id="PTHR21666">
    <property type="entry name" value="PEPTIDASE-RELATED"/>
    <property type="match status" value="1"/>
</dbReference>
<evidence type="ECO:0000256" key="2">
    <source>
        <dbReference type="SAM" id="MobiDB-lite"/>
    </source>
</evidence>
<accession>A0A7G9B3X7</accession>